<reference evidence="4 5" key="1">
    <citation type="journal article" date="2014" name="PLoS Genet.">
        <title>Phylogenetically driven sequencing of extremely halophilic archaea reveals strategies for static and dynamic osmo-response.</title>
        <authorList>
            <person name="Becker E.A."/>
            <person name="Seitzer P.M."/>
            <person name="Tritt A."/>
            <person name="Larsen D."/>
            <person name="Krusor M."/>
            <person name="Yao A.I."/>
            <person name="Wu D."/>
            <person name="Madern D."/>
            <person name="Eisen J.A."/>
            <person name="Darling A.E."/>
            <person name="Facciotti M.T."/>
        </authorList>
    </citation>
    <scope>NUCLEOTIDE SEQUENCE [LARGE SCALE GENOMIC DNA]</scope>
    <source>
        <strain evidence="4 5">JCM 13560</strain>
    </source>
</reference>
<dbReference type="PATRIC" id="fig|1230454.4.peg.2392"/>
<dbReference type="InterPro" id="IPR000182">
    <property type="entry name" value="GNAT_dom"/>
</dbReference>
<dbReference type="CDD" id="cd04301">
    <property type="entry name" value="NAT_SF"/>
    <property type="match status" value="1"/>
</dbReference>
<comment type="caution">
    <text evidence="4">The sequence shown here is derived from an EMBL/GenBank/DDBJ whole genome shotgun (WGS) entry which is preliminary data.</text>
</comment>
<name>M0P9T9_9EURY</name>
<gene>
    <name evidence="4" type="ORF">C461_11889</name>
</gene>
<keyword evidence="5" id="KW-1185">Reference proteome</keyword>
<evidence type="ECO:0000259" key="3">
    <source>
        <dbReference type="PROSITE" id="PS51186"/>
    </source>
</evidence>
<keyword evidence="2" id="KW-0012">Acyltransferase</keyword>
<organism evidence="4 5">
    <name type="scientific">Halorubrum aidingense JCM 13560</name>
    <dbReference type="NCBI Taxonomy" id="1230454"/>
    <lineage>
        <taxon>Archaea</taxon>
        <taxon>Methanobacteriati</taxon>
        <taxon>Methanobacteriota</taxon>
        <taxon>Stenosarchaea group</taxon>
        <taxon>Halobacteria</taxon>
        <taxon>Halobacteriales</taxon>
        <taxon>Haloferacaceae</taxon>
        <taxon>Halorubrum</taxon>
    </lineage>
</organism>
<sequence length="196" mass="21474">MDRRLTGPSRGSIDDGDSWLTGLSPGGRGVYFSGPRIRLVTPVDVTVRPAERADLLAVVRIERACFADPWPYDAFERLVDEPAFLIAEREGAVVGYVVADRTPNHGRDIGHVKDLAVHPDARGEGTGRALLRSALARLRTLGVTVVRLEVRESNAPARSLYAGEGFQPIRRASRYYRDGEDALVLVVDLAEWAAGR</sequence>
<dbReference type="AlphaFoldDB" id="M0P9T9"/>
<dbReference type="InterPro" id="IPR016181">
    <property type="entry name" value="Acyl_CoA_acyltransferase"/>
</dbReference>
<evidence type="ECO:0000313" key="5">
    <source>
        <dbReference type="Proteomes" id="UP000011575"/>
    </source>
</evidence>
<dbReference type="PROSITE" id="PS51186">
    <property type="entry name" value="GNAT"/>
    <property type="match status" value="1"/>
</dbReference>
<dbReference type="EMBL" id="AOJI01000027">
    <property type="protein sequence ID" value="EMA66334.1"/>
    <property type="molecule type" value="Genomic_DNA"/>
</dbReference>
<dbReference type="Pfam" id="PF00583">
    <property type="entry name" value="Acetyltransf_1"/>
    <property type="match status" value="1"/>
</dbReference>
<evidence type="ECO:0000256" key="1">
    <source>
        <dbReference type="ARBA" id="ARBA00022679"/>
    </source>
</evidence>
<protein>
    <submittedName>
        <fullName evidence="4">Ribosomal-protein-alanine acetyltransferase</fullName>
    </submittedName>
</protein>
<dbReference type="Gene3D" id="3.40.630.30">
    <property type="match status" value="1"/>
</dbReference>
<dbReference type="GO" id="GO:0008080">
    <property type="term" value="F:N-acetyltransferase activity"/>
    <property type="evidence" value="ECO:0007669"/>
    <property type="project" value="InterPro"/>
</dbReference>
<evidence type="ECO:0000313" key="4">
    <source>
        <dbReference type="EMBL" id="EMA66334.1"/>
    </source>
</evidence>
<dbReference type="NCBIfam" id="TIGR01575">
    <property type="entry name" value="rimI"/>
    <property type="match status" value="1"/>
</dbReference>
<proteinExistence type="predicted"/>
<keyword evidence="1 4" id="KW-0808">Transferase</keyword>
<dbReference type="InterPro" id="IPR050832">
    <property type="entry name" value="Bact_Acetyltransf"/>
</dbReference>
<evidence type="ECO:0000256" key="2">
    <source>
        <dbReference type="ARBA" id="ARBA00023315"/>
    </source>
</evidence>
<dbReference type="Proteomes" id="UP000011575">
    <property type="component" value="Unassembled WGS sequence"/>
</dbReference>
<dbReference type="SUPFAM" id="SSF55729">
    <property type="entry name" value="Acyl-CoA N-acyltransferases (Nat)"/>
    <property type="match status" value="1"/>
</dbReference>
<dbReference type="PANTHER" id="PTHR43877">
    <property type="entry name" value="AMINOALKYLPHOSPHONATE N-ACETYLTRANSFERASE-RELATED-RELATED"/>
    <property type="match status" value="1"/>
</dbReference>
<dbReference type="InterPro" id="IPR006464">
    <property type="entry name" value="AcTrfase_RimI/Ard1"/>
</dbReference>
<dbReference type="STRING" id="1230454.C461_11889"/>
<accession>M0P9T9</accession>
<feature type="domain" description="N-acetyltransferase" evidence="3">
    <location>
        <begin position="45"/>
        <end position="190"/>
    </location>
</feature>